<reference evidence="3" key="1">
    <citation type="submission" date="2019-11" db="EMBL/GenBank/DDBJ databases">
        <title>Isolation and characterization of two novel species in the genus Thiomicrorhabdus.</title>
        <authorList>
            <person name="Mochizuki J."/>
            <person name="Kojima H."/>
            <person name="Fukui M."/>
        </authorList>
    </citation>
    <scope>NUCLEOTIDE SEQUENCE [LARGE SCALE GENOMIC DNA]</scope>
    <source>
        <strain evidence="3">AkT22</strain>
    </source>
</reference>
<organism evidence="2 3">
    <name type="scientific">Thiosulfativibrio zosterae</name>
    <dbReference type="NCBI Taxonomy" id="2675053"/>
    <lineage>
        <taxon>Bacteria</taxon>
        <taxon>Pseudomonadati</taxon>
        <taxon>Pseudomonadota</taxon>
        <taxon>Gammaproteobacteria</taxon>
        <taxon>Thiotrichales</taxon>
        <taxon>Piscirickettsiaceae</taxon>
        <taxon>Thiosulfativibrio</taxon>
    </lineage>
</organism>
<feature type="region of interest" description="Disordered" evidence="1">
    <location>
        <begin position="1"/>
        <end position="61"/>
    </location>
</feature>
<keyword evidence="3" id="KW-1185">Reference proteome</keyword>
<name>A0A6F8PQG8_9GAMM</name>
<protein>
    <submittedName>
        <fullName evidence="2">Uncharacterized protein</fullName>
    </submittedName>
</protein>
<dbReference type="KEGG" id="tzo:THMIRHAT_20720"/>
<feature type="compositionally biased region" description="Acidic residues" evidence="1">
    <location>
        <begin position="14"/>
        <end position="42"/>
    </location>
</feature>
<accession>A0A6F8PQG8</accession>
<sequence length="61" mass="7351">MSRYSNNFNNDDWSYGEEDPMEMDDWDEESDEDEVDEEEYEETACGVKIQPEAVDEPWQDY</sequence>
<dbReference type="RefSeq" id="WP_173292052.1">
    <property type="nucleotide sequence ID" value="NZ_AP021888.1"/>
</dbReference>
<evidence type="ECO:0000256" key="1">
    <source>
        <dbReference type="SAM" id="MobiDB-lite"/>
    </source>
</evidence>
<proteinExistence type="predicted"/>
<evidence type="ECO:0000313" key="3">
    <source>
        <dbReference type="Proteomes" id="UP000501466"/>
    </source>
</evidence>
<dbReference type="EMBL" id="AP021888">
    <property type="protein sequence ID" value="BBP44326.1"/>
    <property type="molecule type" value="Genomic_DNA"/>
</dbReference>
<gene>
    <name evidence="2" type="ORF">THMIRHAT_20720</name>
</gene>
<feature type="compositionally biased region" description="Polar residues" evidence="1">
    <location>
        <begin position="1"/>
        <end position="12"/>
    </location>
</feature>
<dbReference type="AlphaFoldDB" id="A0A6F8PQG8"/>
<dbReference type="Proteomes" id="UP000501466">
    <property type="component" value="Chromosome"/>
</dbReference>
<evidence type="ECO:0000313" key="2">
    <source>
        <dbReference type="EMBL" id="BBP44326.1"/>
    </source>
</evidence>